<keyword evidence="3" id="KW-1185">Reference proteome</keyword>
<organism evidence="2 3">
    <name type="scientific">Silvimonas terrae</name>
    <dbReference type="NCBI Taxonomy" id="300266"/>
    <lineage>
        <taxon>Bacteria</taxon>
        <taxon>Pseudomonadati</taxon>
        <taxon>Pseudomonadota</taxon>
        <taxon>Betaproteobacteria</taxon>
        <taxon>Neisseriales</taxon>
        <taxon>Chitinibacteraceae</taxon>
        <taxon>Silvimonas</taxon>
    </lineage>
</organism>
<gene>
    <name evidence="2" type="ORF">HNQ50_003647</name>
</gene>
<sequence>MLVPVVLFPFEIANAALKTILWKGYSMTQWHQAKRSWWLFVVFGVISVLFGLSTLSWPLESGIDLAWAFGFVAMAEGIAGMFALYDNEAHACNGWLLIYSVISMLFGIIAITQPEATAGILFICLSVWLLAAGIYRLAFALAVRKDINGKWLVILSGILCIALAILMLTSSTASLLTVTPWIGGATIAYGLIQITAGHCLHRWRL</sequence>
<evidence type="ECO:0000313" key="2">
    <source>
        <dbReference type="EMBL" id="MBB5192893.1"/>
    </source>
</evidence>
<feature type="transmembrane region" description="Helical" evidence="1">
    <location>
        <begin position="37"/>
        <end position="59"/>
    </location>
</feature>
<dbReference type="Pfam" id="PF03729">
    <property type="entry name" value="DUF308"/>
    <property type="match status" value="1"/>
</dbReference>
<dbReference type="PANTHER" id="PTHR34989:SF1">
    <property type="entry name" value="PROTEIN HDED"/>
    <property type="match status" value="1"/>
</dbReference>
<dbReference type="AlphaFoldDB" id="A0A840RL19"/>
<reference evidence="2 3" key="1">
    <citation type="submission" date="2020-08" db="EMBL/GenBank/DDBJ databases">
        <title>Genomic Encyclopedia of Type Strains, Phase IV (KMG-IV): sequencing the most valuable type-strain genomes for metagenomic binning, comparative biology and taxonomic classification.</title>
        <authorList>
            <person name="Goeker M."/>
        </authorList>
    </citation>
    <scope>NUCLEOTIDE SEQUENCE [LARGE SCALE GENOMIC DNA]</scope>
    <source>
        <strain evidence="2 3">DSM 18233</strain>
    </source>
</reference>
<feature type="transmembrane region" description="Helical" evidence="1">
    <location>
        <begin position="118"/>
        <end position="139"/>
    </location>
</feature>
<feature type="transmembrane region" description="Helical" evidence="1">
    <location>
        <begin position="65"/>
        <end position="85"/>
    </location>
</feature>
<feature type="transmembrane region" description="Helical" evidence="1">
    <location>
        <begin position="92"/>
        <end position="112"/>
    </location>
</feature>
<proteinExistence type="predicted"/>
<keyword evidence="1" id="KW-1133">Transmembrane helix</keyword>
<name>A0A840RL19_9NEIS</name>
<dbReference type="Proteomes" id="UP000543030">
    <property type="component" value="Unassembled WGS sequence"/>
</dbReference>
<comment type="caution">
    <text evidence="2">The sequence shown here is derived from an EMBL/GenBank/DDBJ whole genome shotgun (WGS) entry which is preliminary data.</text>
</comment>
<keyword evidence="1" id="KW-0472">Membrane</keyword>
<protein>
    <submittedName>
        <fullName evidence="2">Uncharacterized membrane protein HdeD (DUF308 family)</fullName>
    </submittedName>
</protein>
<feature type="transmembrane region" description="Helical" evidence="1">
    <location>
        <begin position="151"/>
        <end position="169"/>
    </location>
</feature>
<dbReference type="InterPro" id="IPR005325">
    <property type="entry name" value="DUF308_memb"/>
</dbReference>
<dbReference type="InterPro" id="IPR052712">
    <property type="entry name" value="Acid_resist_chaperone_HdeD"/>
</dbReference>
<dbReference type="PANTHER" id="PTHR34989">
    <property type="entry name" value="PROTEIN HDED"/>
    <property type="match status" value="1"/>
</dbReference>
<dbReference type="GO" id="GO:0005886">
    <property type="term" value="C:plasma membrane"/>
    <property type="evidence" value="ECO:0007669"/>
    <property type="project" value="TreeGrafter"/>
</dbReference>
<dbReference type="EMBL" id="JACHHN010000008">
    <property type="protein sequence ID" value="MBB5192893.1"/>
    <property type="molecule type" value="Genomic_DNA"/>
</dbReference>
<feature type="transmembrane region" description="Helical" evidence="1">
    <location>
        <begin position="181"/>
        <end position="200"/>
    </location>
</feature>
<keyword evidence="1" id="KW-0812">Transmembrane</keyword>
<evidence type="ECO:0000313" key="3">
    <source>
        <dbReference type="Proteomes" id="UP000543030"/>
    </source>
</evidence>
<evidence type="ECO:0000256" key="1">
    <source>
        <dbReference type="SAM" id="Phobius"/>
    </source>
</evidence>
<accession>A0A840RL19</accession>